<gene>
    <name evidence="4" type="primary">LOC108679096</name>
</gene>
<dbReference type="Proteomes" id="UP000694843">
    <property type="component" value="Unplaced"/>
</dbReference>
<evidence type="ECO:0000313" key="4">
    <source>
        <dbReference type="RefSeq" id="XP_018023111.1"/>
    </source>
</evidence>
<reference evidence="4" key="1">
    <citation type="submission" date="2025-08" db="UniProtKB">
        <authorList>
            <consortium name="RefSeq"/>
        </authorList>
    </citation>
    <scope>IDENTIFICATION</scope>
    <source>
        <tissue evidence="4">Whole organism</tissue>
    </source>
</reference>
<protein>
    <submittedName>
        <fullName evidence="4">Uncharacterized protein LOC108679096</fullName>
    </submittedName>
</protein>
<feature type="region of interest" description="Disordered" evidence="1">
    <location>
        <begin position="50"/>
        <end position="71"/>
    </location>
</feature>
<dbReference type="Gene3D" id="3.30.1520.10">
    <property type="entry name" value="Phox-like domain"/>
    <property type="match status" value="1"/>
</dbReference>
<dbReference type="InterPro" id="IPR001683">
    <property type="entry name" value="PX_dom"/>
</dbReference>
<dbReference type="RefSeq" id="XP_018023111.1">
    <property type="nucleotide sequence ID" value="XM_018167622.2"/>
</dbReference>
<dbReference type="PANTHER" id="PTHR45850:SF2">
    <property type="entry name" value="SORTING NEXIN-5-LIKE"/>
    <property type="match status" value="1"/>
</dbReference>
<evidence type="ECO:0000256" key="1">
    <source>
        <dbReference type="SAM" id="MobiDB-lite"/>
    </source>
</evidence>
<evidence type="ECO:0000259" key="2">
    <source>
        <dbReference type="PROSITE" id="PS50195"/>
    </source>
</evidence>
<feature type="domain" description="PX" evidence="2">
    <location>
        <begin position="67"/>
        <end position="199"/>
    </location>
</feature>
<accession>A0A8B7PCY3</accession>
<dbReference type="PANTHER" id="PTHR45850">
    <property type="entry name" value="SORTING NEXIN FAMILY MEMBER"/>
    <property type="match status" value="1"/>
</dbReference>
<organism evidence="3 4">
    <name type="scientific">Hyalella azteca</name>
    <name type="common">Amphipod</name>
    <dbReference type="NCBI Taxonomy" id="294128"/>
    <lineage>
        <taxon>Eukaryota</taxon>
        <taxon>Metazoa</taxon>
        <taxon>Ecdysozoa</taxon>
        <taxon>Arthropoda</taxon>
        <taxon>Crustacea</taxon>
        <taxon>Multicrustacea</taxon>
        <taxon>Malacostraca</taxon>
        <taxon>Eumalacostraca</taxon>
        <taxon>Peracarida</taxon>
        <taxon>Amphipoda</taxon>
        <taxon>Senticaudata</taxon>
        <taxon>Talitrida</taxon>
        <taxon>Talitroidea</taxon>
        <taxon>Hyalellidae</taxon>
        <taxon>Hyalella</taxon>
    </lineage>
</organism>
<dbReference type="PROSITE" id="PS50195">
    <property type="entry name" value="PX"/>
    <property type="match status" value="1"/>
</dbReference>
<dbReference type="OrthoDB" id="9976382at2759"/>
<dbReference type="GO" id="GO:0035091">
    <property type="term" value="F:phosphatidylinositol binding"/>
    <property type="evidence" value="ECO:0007669"/>
    <property type="project" value="InterPro"/>
</dbReference>
<keyword evidence="3" id="KW-1185">Reference proteome</keyword>
<proteinExistence type="predicted"/>
<name>A0A8B7PCY3_HYAAZ</name>
<dbReference type="Pfam" id="PF00787">
    <property type="entry name" value="PX"/>
    <property type="match status" value="1"/>
</dbReference>
<dbReference type="SUPFAM" id="SSF64268">
    <property type="entry name" value="PX domain"/>
    <property type="match status" value="1"/>
</dbReference>
<dbReference type="CDD" id="cd06093">
    <property type="entry name" value="PX_domain"/>
    <property type="match status" value="1"/>
</dbReference>
<dbReference type="InterPro" id="IPR036871">
    <property type="entry name" value="PX_dom_sf"/>
</dbReference>
<sequence>MMQDIHEGAKPLNSNILAPLASENNCQSPLTTTIAEAMQGNGPEKPICDVVAADNDSGSSSPEPPEPWSPRYTVSFSNKVTKDGSAVTFTIIVGQGGLTIQVLERVYEDFVYLEHCVTTDQPCEGIIVPPLPPPPTTDAALAETASKKQMGKGSRTLLGDNFHKDRLQLQKYLELLLAHPILGRSNRLESFLTVKEAPPRAKLRKGLLSRLTESMEGRRPVVPDCEEFFQRERAWLTRSLPAMEQFDAAFHAYLHANQRLLLSLDQVSTALRLCAGASNAKQRSPDAALLTHLTSIFVHTIDNCRGES</sequence>
<dbReference type="KEGG" id="hazt:108679096"/>
<dbReference type="AlphaFoldDB" id="A0A8B7PCY3"/>
<evidence type="ECO:0000313" key="3">
    <source>
        <dbReference type="Proteomes" id="UP000694843"/>
    </source>
</evidence>
<dbReference type="GeneID" id="108679096"/>